<dbReference type="GO" id="GO:0009014">
    <property type="term" value="F:succinyl-diaminopimelate desuccinylase activity"/>
    <property type="evidence" value="ECO:0007669"/>
    <property type="project" value="UniProtKB-EC"/>
</dbReference>
<gene>
    <name evidence="7" type="ORF">Leucomu_05575</name>
</gene>
<keyword evidence="3 7" id="KW-0378">Hydrolase</keyword>
<evidence type="ECO:0000259" key="6">
    <source>
        <dbReference type="Pfam" id="PF07687"/>
    </source>
</evidence>
<dbReference type="PANTHER" id="PTHR43808:SF31">
    <property type="entry name" value="N-ACETYL-L-CITRULLINE DEACETYLASE"/>
    <property type="match status" value="1"/>
</dbReference>
<name>A0ABX5QEN0_9MICO</name>
<protein>
    <recommendedName>
        <fullName evidence="5">Succinyl-diaminopimelate desuccinylase</fullName>
        <ecNumber evidence="5">3.5.1.18</ecNumber>
    </recommendedName>
</protein>
<evidence type="ECO:0000256" key="3">
    <source>
        <dbReference type="ARBA" id="ARBA00022801"/>
    </source>
</evidence>
<dbReference type="EMBL" id="CP035037">
    <property type="protein sequence ID" value="QAB17458.1"/>
    <property type="molecule type" value="Genomic_DNA"/>
</dbReference>
<dbReference type="Gene3D" id="3.40.630.10">
    <property type="entry name" value="Zn peptidases"/>
    <property type="match status" value="1"/>
</dbReference>
<keyword evidence="4" id="KW-0862">Zinc</keyword>
<evidence type="ECO:0000256" key="5">
    <source>
        <dbReference type="NCBIfam" id="TIGR01900"/>
    </source>
</evidence>
<reference evidence="7 8" key="1">
    <citation type="submission" date="2019-01" db="EMBL/GenBank/DDBJ databases">
        <title>Leucobacter muris sp. nov. isolated from the nose of a laboratory mouse.</title>
        <authorList>
            <person name="Benga L."/>
            <person name="Sproeer C."/>
            <person name="Schumann P."/>
            <person name="Verbarg S."/>
            <person name="Bunk B."/>
            <person name="Engelhardt E."/>
            <person name="Benten P.M."/>
            <person name="Sager M."/>
        </authorList>
    </citation>
    <scope>NUCLEOTIDE SEQUENCE [LARGE SCALE GENOMIC DNA]</scope>
    <source>
        <strain evidence="7 8">DSM 101948</strain>
    </source>
</reference>
<feature type="domain" description="Peptidase M20 dimerisation" evidence="6">
    <location>
        <begin position="181"/>
        <end position="281"/>
    </location>
</feature>
<dbReference type="SUPFAM" id="SSF55031">
    <property type="entry name" value="Bacterial exopeptidase dimerisation domain"/>
    <property type="match status" value="1"/>
</dbReference>
<proteinExistence type="predicted"/>
<evidence type="ECO:0000256" key="4">
    <source>
        <dbReference type="ARBA" id="ARBA00022833"/>
    </source>
</evidence>
<dbReference type="InterPro" id="IPR011650">
    <property type="entry name" value="Peptidase_M20_dimer"/>
</dbReference>
<dbReference type="RefSeq" id="WP_128386592.1">
    <property type="nucleotide sequence ID" value="NZ_CP035037.1"/>
</dbReference>
<dbReference type="InterPro" id="IPR002933">
    <property type="entry name" value="Peptidase_M20"/>
</dbReference>
<dbReference type="InterPro" id="IPR050072">
    <property type="entry name" value="Peptidase_M20A"/>
</dbReference>
<comment type="cofactor">
    <cofactor evidence="1">
        <name>Zn(2+)</name>
        <dbReference type="ChEBI" id="CHEBI:29105"/>
    </cofactor>
</comment>
<evidence type="ECO:0000256" key="2">
    <source>
        <dbReference type="ARBA" id="ARBA00022723"/>
    </source>
</evidence>
<keyword evidence="2" id="KW-0479">Metal-binding</keyword>
<dbReference type="InterPro" id="IPR036264">
    <property type="entry name" value="Bact_exopeptidase_dim_dom"/>
</dbReference>
<dbReference type="SUPFAM" id="SSF53187">
    <property type="entry name" value="Zn-dependent exopeptidases"/>
    <property type="match status" value="1"/>
</dbReference>
<organism evidence="7 8">
    <name type="scientific">Leucobacter muris</name>
    <dbReference type="NCBI Taxonomy" id="1935379"/>
    <lineage>
        <taxon>Bacteria</taxon>
        <taxon>Bacillati</taxon>
        <taxon>Actinomycetota</taxon>
        <taxon>Actinomycetes</taxon>
        <taxon>Micrococcales</taxon>
        <taxon>Microbacteriaceae</taxon>
        <taxon>Leucobacter</taxon>
    </lineage>
</organism>
<dbReference type="NCBIfam" id="TIGR01900">
    <property type="entry name" value="dapE-gram_pos"/>
    <property type="match status" value="1"/>
</dbReference>
<evidence type="ECO:0000256" key="1">
    <source>
        <dbReference type="ARBA" id="ARBA00001947"/>
    </source>
</evidence>
<dbReference type="PANTHER" id="PTHR43808">
    <property type="entry name" value="ACETYLORNITHINE DEACETYLASE"/>
    <property type="match status" value="1"/>
</dbReference>
<dbReference type="PROSITE" id="PS00758">
    <property type="entry name" value="ARGE_DAPE_CPG2_1"/>
    <property type="match status" value="1"/>
</dbReference>
<dbReference type="Pfam" id="PF07687">
    <property type="entry name" value="M20_dimer"/>
    <property type="match status" value="1"/>
</dbReference>
<dbReference type="EC" id="3.5.1.18" evidence="5"/>
<dbReference type="InterPro" id="IPR010174">
    <property type="entry name" value="Succinyl-DAP_deSuclase_DapE"/>
</dbReference>
<sequence length="371" mass="40212">MNADPSPAPRLDPALGAVELTRQLCDIPSVSGDERAIADAVEAVLRERAPHLSVTRDGDTIIARTELGRERRVAIAGHLDTVPINDNLPVRDELDAATGETMIRGRGTVDMKAGVAVQLLLAVELAEPAVDLTWIWYDHEEVASDLSGLGRAMRHHPRLFAADFAILGEPSNGTIEGGCNGTLRARVTMHGRRAHSARSWMGVNAIQRAGALLDRLARYEAERIVVDGLEYREGLNAVRIEGGVAGNVIPDRCSFEVNYRFAPSRSTDEAERVVRDFFSDADEVEIVDLAPGARPGLDAPLARRFVEAVGVEPNAKFGWTDVARFSALGIPAVNFGPGDPLLAHADDERVPVSQIEFTERALRAWLQASEA</sequence>
<dbReference type="Pfam" id="PF01546">
    <property type="entry name" value="Peptidase_M20"/>
    <property type="match status" value="1"/>
</dbReference>
<dbReference type="Gene3D" id="3.30.70.360">
    <property type="match status" value="1"/>
</dbReference>
<keyword evidence="8" id="KW-1185">Reference proteome</keyword>
<dbReference type="InterPro" id="IPR001261">
    <property type="entry name" value="ArgE/DapE_CS"/>
</dbReference>
<accession>A0ABX5QEN0</accession>
<dbReference type="Proteomes" id="UP000285768">
    <property type="component" value="Chromosome"/>
</dbReference>
<evidence type="ECO:0000313" key="8">
    <source>
        <dbReference type="Proteomes" id="UP000285768"/>
    </source>
</evidence>
<evidence type="ECO:0000313" key="7">
    <source>
        <dbReference type="EMBL" id="QAB17458.1"/>
    </source>
</evidence>